<dbReference type="PROSITE" id="PS00028">
    <property type="entry name" value="ZINC_FINGER_C2H2_1"/>
    <property type="match status" value="5"/>
</dbReference>
<evidence type="ECO:0000256" key="7">
    <source>
        <dbReference type="ARBA" id="ARBA00023015"/>
    </source>
</evidence>
<comment type="similarity">
    <text evidence="2">Belongs to the krueppel C2H2-type zinc-finger protein family.</text>
</comment>
<dbReference type="PROSITE" id="PS50157">
    <property type="entry name" value="ZINC_FINGER_C2H2_2"/>
    <property type="match status" value="7"/>
</dbReference>
<feature type="domain" description="C2H2-type" evidence="12">
    <location>
        <begin position="263"/>
        <end position="290"/>
    </location>
</feature>
<evidence type="ECO:0000256" key="2">
    <source>
        <dbReference type="ARBA" id="ARBA00006991"/>
    </source>
</evidence>
<reference evidence="13" key="1">
    <citation type="submission" date="2022-11" db="EMBL/GenBank/DDBJ databases">
        <title>Centuries of genome instability and evolution in soft-shell clam transmissible cancer (bioRxiv).</title>
        <authorList>
            <person name="Hart S.F.M."/>
            <person name="Yonemitsu M.A."/>
            <person name="Giersch R.M."/>
            <person name="Beal B.F."/>
            <person name="Arriagada G."/>
            <person name="Davis B.W."/>
            <person name="Ostrander E.A."/>
            <person name="Goff S.P."/>
            <person name="Metzger M.J."/>
        </authorList>
    </citation>
    <scope>NUCLEOTIDE SEQUENCE</scope>
    <source>
        <strain evidence="13">MELC-2E11</strain>
        <tissue evidence="13">Siphon/mantle</tissue>
    </source>
</reference>
<keyword evidence="9" id="KW-0804">Transcription</keyword>
<dbReference type="SMART" id="SM00355">
    <property type="entry name" value="ZnF_C2H2"/>
    <property type="match status" value="7"/>
</dbReference>
<proteinExistence type="inferred from homology"/>
<feature type="domain" description="C2H2-type" evidence="12">
    <location>
        <begin position="106"/>
        <end position="135"/>
    </location>
</feature>
<keyword evidence="8" id="KW-0238">DNA-binding</keyword>
<keyword evidence="4" id="KW-0677">Repeat</keyword>
<dbReference type="PANTHER" id="PTHR24393:SF15">
    <property type="entry name" value="IP01243P-RELATED"/>
    <property type="match status" value="1"/>
</dbReference>
<evidence type="ECO:0000259" key="12">
    <source>
        <dbReference type="PROSITE" id="PS50157"/>
    </source>
</evidence>
<dbReference type="InterPro" id="IPR036236">
    <property type="entry name" value="Znf_C2H2_sf"/>
</dbReference>
<sequence>MVYTGKNPYELILKNYFCAIFHFNSDIYFSSLGSVVCKIYFDNSSNMKMLKAFFCIFADYGEIIVETDVEANSLDSRYQCHVCKKTFKFPSWLELHVRSHTGERPFKCKICGNGFNRKSHLKGHMLSEFYKYEKRLVLKTLKLSNLGKSSKPAMPVQIVGPSFIRSSDVALQQAAYHSSSQQQIGPRPVAVHSVVSTVAPSPQSANPPFVVQTMQLPQSPQTSSPKMTIEKPLNHACCFCTKLFPSKGALTMHERIHTGEKPFECSVCMKKFSTKGNMKAHMLVHAKEQLQELEQINKMGQQTLPSKWKLETHHRTHTGEKPFECPVCGRGFNHKGTMNRHIVQQTKCGPYNHACVFCGKAFPSKWKLENHLRIHTGEKPFTCHICGKSFNVKGTRRRHIVAVHGVGQLKDLQELNNVRPSLENE</sequence>
<evidence type="ECO:0000256" key="11">
    <source>
        <dbReference type="PROSITE-ProRule" id="PRU00042"/>
    </source>
</evidence>
<organism evidence="13 14">
    <name type="scientific">Mya arenaria</name>
    <name type="common">Soft-shell clam</name>
    <dbReference type="NCBI Taxonomy" id="6604"/>
    <lineage>
        <taxon>Eukaryota</taxon>
        <taxon>Metazoa</taxon>
        <taxon>Spiralia</taxon>
        <taxon>Lophotrochozoa</taxon>
        <taxon>Mollusca</taxon>
        <taxon>Bivalvia</taxon>
        <taxon>Autobranchia</taxon>
        <taxon>Heteroconchia</taxon>
        <taxon>Euheterodonta</taxon>
        <taxon>Imparidentia</taxon>
        <taxon>Neoheterodontei</taxon>
        <taxon>Myida</taxon>
        <taxon>Myoidea</taxon>
        <taxon>Myidae</taxon>
        <taxon>Mya</taxon>
    </lineage>
</organism>
<keyword evidence="7" id="KW-0805">Transcription regulation</keyword>
<keyword evidence="6" id="KW-0862">Zinc</keyword>
<evidence type="ECO:0000256" key="3">
    <source>
        <dbReference type="ARBA" id="ARBA00022723"/>
    </source>
</evidence>
<keyword evidence="3" id="KW-0479">Metal-binding</keyword>
<keyword evidence="5 11" id="KW-0863">Zinc-finger</keyword>
<dbReference type="Pfam" id="PF00096">
    <property type="entry name" value="zf-C2H2"/>
    <property type="match status" value="6"/>
</dbReference>
<feature type="domain" description="C2H2-type" evidence="12">
    <location>
        <begin position="78"/>
        <end position="105"/>
    </location>
</feature>
<feature type="domain" description="C2H2-type" evidence="12">
    <location>
        <begin position="323"/>
        <end position="350"/>
    </location>
</feature>
<dbReference type="EMBL" id="CP111021">
    <property type="protein sequence ID" value="WAR18151.1"/>
    <property type="molecule type" value="Genomic_DNA"/>
</dbReference>
<name>A0ABY7FB13_MYAAR</name>
<evidence type="ECO:0000313" key="14">
    <source>
        <dbReference type="Proteomes" id="UP001164746"/>
    </source>
</evidence>
<evidence type="ECO:0000256" key="9">
    <source>
        <dbReference type="ARBA" id="ARBA00023163"/>
    </source>
</evidence>
<keyword evidence="14" id="KW-1185">Reference proteome</keyword>
<evidence type="ECO:0000256" key="4">
    <source>
        <dbReference type="ARBA" id="ARBA00022737"/>
    </source>
</evidence>
<dbReference type="InterPro" id="IPR013087">
    <property type="entry name" value="Znf_C2H2_type"/>
</dbReference>
<dbReference type="Proteomes" id="UP001164746">
    <property type="component" value="Chromosome 10"/>
</dbReference>
<dbReference type="Gene3D" id="3.30.160.60">
    <property type="entry name" value="Classic Zinc Finger"/>
    <property type="match status" value="8"/>
</dbReference>
<evidence type="ECO:0000256" key="8">
    <source>
        <dbReference type="ARBA" id="ARBA00023125"/>
    </source>
</evidence>
<keyword evidence="10" id="KW-0539">Nucleus</keyword>
<feature type="domain" description="C2H2-type" evidence="12">
    <location>
        <begin position="353"/>
        <end position="380"/>
    </location>
</feature>
<comment type="subcellular location">
    <subcellularLocation>
        <location evidence="1">Nucleus</location>
    </subcellularLocation>
</comment>
<evidence type="ECO:0000256" key="10">
    <source>
        <dbReference type="ARBA" id="ARBA00023242"/>
    </source>
</evidence>
<dbReference type="PANTHER" id="PTHR24393">
    <property type="entry name" value="ZINC FINGER PROTEIN"/>
    <property type="match status" value="1"/>
</dbReference>
<evidence type="ECO:0000313" key="13">
    <source>
        <dbReference type="EMBL" id="WAR18151.1"/>
    </source>
</evidence>
<evidence type="ECO:0000256" key="6">
    <source>
        <dbReference type="ARBA" id="ARBA00022833"/>
    </source>
</evidence>
<evidence type="ECO:0000256" key="5">
    <source>
        <dbReference type="ARBA" id="ARBA00022771"/>
    </source>
</evidence>
<dbReference type="SUPFAM" id="SSF57667">
    <property type="entry name" value="beta-beta-alpha zinc fingers"/>
    <property type="match status" value="4"/>
</dbReference>
<evidence type="ECO:0000256" key="1">
    <source>
        <dbReference type="ARBA" id="ARBA00004123"/>
    </source>
</evidence>
<gene>
    <name evidence="13" type="ORF">MAR_032745</name>
</gene>
<feature type="domain" description="C2H2-type" evidence="12">
    <location>
        <begin position="235"/>
        <end position="262"/>
    </location>
</feature>
<feature type="domain" description="C2H2-type" evidence="12">
    <location>
        <begin position="381"/>
        <end position="404"/>
    </location>
</feature>
<protein>
    <submittedName>
        <fullName evidence="13">ZN658-like protein</fullName>
    </submittedName>
</protein>
<accession>A0ABY7FB13</accession>